<organism evidence="1 2">
    <name type="scientific">Nocardioides baekrokdamisoli</name>
    <dbReference type="NCBI Taxonomy" id="1804624"/>
    <lineage>
        <taxon>Bacteria</taxon>
        <taxon>Bacillati</taxon>
        <taxon>Actinomycetota</taxon>
        <taxon>Actinomycetes</taxon>
        <taxon>Propionibacteriales</taxon>
        <taxon>Nocardioidaceae</taxon>
        <taxon>Nocardioides</taxon>
    </lineage>
</organism>
<gene>
    <name evidence="1" type="ORF">Back2_16900</name>
</gene>
<keyword evidence="2" id="KW-1185">Reference proteome</keyword>
<dbReference type="InterPro" id="IPR019587">
    <property type="entry name" value="Polyketide_cyclase/dehydratase"/>
</dbReference>
<accession>A0A3G9IYB1</accession>
<dbReference type="Pfam" id="PF10604">
    <property type="entry name" value="Polyketide_cyc2"/>
    <property type="match status" value="1"/>
</dbReference>
<dbReference type="SUPFAM" id="SSF55961">
    <property type="entry name" value="Bet v1-like"/>
    <property type="match status" value="1"/>
</dbReference>
<evidence type="ECO:0000313" key="1">
    <source>
        <dbReference type="EMBL" id="BBH17403.1"/>
    </source>
</evidence>
<dbReference type="Proteomes" id="UP000271573">
    <property type="component" value="Chromosome"/>
</dbReference>
<dbReference type="InterPro" id="IPR023393">
    <property type="entry name" value="START-like_dom_sf"/>
</dbReference>
<dbReference type="KEGG" id="nbe:Back2_16900"/>
<proteinExistence type="predicted"/>
<evidence type="ECO:0000313" key="2">
    <source>
        <dbReference type="Proteomes" id="UP000271573"/>
    </source>
</evidence>
<sequence length="161" mass="17805">MTEASASARGTELCAIIDVAAAPEDVWRFVTDVAALSRRSPQVLRTKVVPVPVRLGSWMFNVNRSGWRVWPTSARVVRYSPFEEFAFRMNENFTIWSFRLEAVEGGTRITHRRETPQGISAPVRAAIPVVFGGHEAFTATLLEGMAQTLEALKAEIESAAV</sequence>
<dbReference type="EMBL" id="AP019307">
    <property type="protein sequence ID" value="BBH17403.1"/>
    <property type="molecule type" value="Genomic_DNA"/>
</dbReference>
<dbReference type="Gene3D" id="3.30.530.20">
    <property type="match status" value="1"/>
</dbReference>
<protein>
    <recommendedName>
        <fullName evidence="3">Polyketide cyclase</fullName>
    </recommendedName>
</protein>
<name>A0A3G9IYB1_9ACTN</name>
<evidence type="ECO:0008006" key="3">
    <source>
        <dbReference type="Google" id="ProtNLM"/>
    </source>
</evidence>
<dbReference type="AlphaFoldDB" id="A0A3G9IYB1"/>
<dbReference type="RefSeq" id="WP_197715165.1">
    <property type="nucleotide sequence ID" value="NZ_AP019307.1"/>
</dbReference>
<reference evidence="1 2" key="1">
    <citation type="submission" date="2018-11" db="EMBL/GenBank/DDBJ databases">
        <title>Complete genome sequence of Nocardioides baekrokdamisoli strain KCTC 39748.</title>
        <authorList>
            <person name="Kang S.W."/>
            <person name="Lee K.C."/>
            <person name="Kim K.K."/>
            <person name="Kim J.S."/>
            <person name="Kim D.S."/>
            <person name="Ko S.H."/>
            <person name="Yang S.H."/>
            <person name="Shin Y.K."/>
            <person name="Lee J.S."/>
        </authorList>
    </citation>
    <scope>NUCLEOTIDE SEQUENCE [LARGE SCALE GENOMIC DNA]</scope>
    <source>
        <strain evidence="1 2">KCTC 39748</strain>
    </source>
</reference>